<dbReference type="SUPFAM" id="SSF53383">
    <property type="entry name" value="PLP-dependent transferases"/>
    <property type="match status" value="1"/>
</dbReference>
<reference evidence="2 3" key="1">
    <citation type="submission" date="2023-01" db="EMBL/GenBank/DDBJ databases">
        <authorList>
            <person name="Lee S.H."/>
            <person name="Jung H.S."/>
            <person name="Yun J.U."/>
        </authorList>
    </citation>
    <scope>NUCLEOTIDE SEQUENCE [LARGE SCALE GENOMIC DNA]</scope>
    <source>
        <strain evidence="2 3">CBA3646</strain>
    </source>
</reference>
<protein>
    <submittedName>
        <fullName evidence="2">Aminotransferase class V-fold PLP-dependent enzyme</fullName>
    </submittedName>
</protein>
<dbReference type="InterPro" id="IPR015421">
    <property type="entry name" value="PyrdxlP-dep_Trfase_major"/>
</dbReference>
<dbReference type="PANTHER" id="PTHR43586:SF4">
    <property type="entry name" value="ISOPENICILLIN N EPIMERASE"/>
    <property type="match status" value="1"/>
</dbReference>
<sequence>MIYLDNAATTAQKPPAVAQAMLRTLNGTYGNPGRGSHDYSFRAQQVVEGTRDALGTLVGGFARERILLNSGVTYSLNLAIKGLVQSTDHIITTVCEHNSVLRPLYETGCELSFLEMDENFRPNFSKVNSLIKSNTKGLVMTHGSNVTGAVSPFEDILDVAKAHGLWVILDGAQTLGQIPVDLQKAEDEAMIYAFTGHKSLYGPMGTGGLFLGGALRPTTLITGGSGIYSFSKTMPTELPIYYEAGTMNVPGLAGLCEGVKFCTEAIQTASDCFDNLVNGLRSLKKVTVFHPLEGPATHTVSFAVEGYASGEVAMLLEERGICGRSGFHCAPLIHRALKTNDDGLMRLATSCFTTADDIVATLEAVADII</sequence>
<dbReference type="Proteomes" id="UP001210339">
    <property type="component" value="Chromosome"/>
</dbReference>
<dbReference type="GO" id="GO:0008483">
    <property type="term" value="F:transaminase activity"/>
    <property type="evidence" value="ECO:0007669"/>
    <property type="project" value="UniProtKB-KW"/>
</dbReference>
<feature type="domain" description="Aminotransferase class V" evidence="1">
    <location>
        <begin position="2"/>
        <end position="358"/>
    </location>
</feature>
<evidence type="ECO:0000313" key="3">
    <source>
        <dbReference type="Proteomes" id="UP001210339"/>
    </source>
</evidence>
<keyword evidence="2" id="KW-0808">Transferase</keyword>
<proteinExistence type="predicted"/>
<dbReference type="Gene3D" id="3.40.640.10">
    <property type="entry name" value="Type I PLP-dependent aspartate aminotransferase-like (Major domain)"/>
    <property type="match status" value="1"/>
</dbReference>
<evidence type="ECO:0000313" key="2">
    <source>
        <dbReference type="EMBL" id="WBW50590.1"/>
    </source>
</evidence>
<dbReference type="InterPro" id="IPR000192">
    <property type="entry name" value="Aminotrans_V_dom"/>
</dbReference>
<name>A0ABY7QWX4_9FIRM</name>
<dbReference type="Pfam" id="PF00266">
    <property type="entry name" value="Aminotran_5"/>
    <property type="match status" value="1"/>
</dbReference>
<accession>A0ABY7QWX4</accession>
<evidence type="ECO:0000259" key="1">
    <source>
        <dbReference type="Pfam" id="PF00266"/>
    </source>
</evidence>
<organism evidence="2 3">
    <name type="scientific">Peptoniphilus equinus</name>
    <dbReference type="NCBI Taxonomy" id="3016343"/>
    <lineage>
        <taxon>Bacteria</taxon>
        <taxon>Bacillati</taxon>
        <taxon>Bacillota</taxon>
        <taxon>Tissierellia</taxon>
        <taxon>Tissierellales</taxon>
        <taxon>Peptoniphilaceae</taxon>
        <taxon>Peptoniphilus</taxon>
    </lineage>
</organism>
<gene>
    <name evidence="2" type="ORF">O6R05_03325</name>
</gene>
<keyword evidence="3" id="KW-1185">Reference proteome</keyword>
<dbReference type="InterPro" id="IPR015422">
    <property type="entry name" value="PyrdxlP-dep_Trfase_small"/>
</dbReference>
<dbReference type="RefSeq" id="WP_271192115.1">
    <property type="nucleotide sequence ID" value="NZ_CP115667.1"/>
</dbReference>
<dbReference type="Gene3D" id="3.90.1150.10">
    <property type="entry name" value="Aspartate Aminotransferase, domain 1"/>
    <property type="match status" value="1"/>
</dbReference>
<dbReference type="EMBL" id="CP115667">
    <property type="protein sequence ID" value="WBW50590.1"/>
    <property type="molecule type" value="Genomic_DNA"/>
</dbReference>
<keyword evidence="2" id="KW-0032">Aminotransferase</keyword>
<dbReference type="PANTHER" id="PTHR43586">
    <property type="entry name" value="CYSTEINE DESULFURASE"/>
    <property type="match status" value="1"/>
</dbReference>
<dbReference type="InterPro" id="IPR015424">
    <property type="entry name" value="PyrdxlP-dep_Trfase"/>
</dbReference>